<dbReference type="EMBL" id="JAACXV010000077">
    <property type="protein sequence ID" value="KAF7284448.1"/>
    <property type="molecule type" value="Genomic_DNA"/>
</dbReference>
<evidence type="ECO:0000313" key="1">
    <source>
        <dbReference type="EMBL" id="KAF7284448.1"/>
    </source>
</evidence>
<evidence type="ECO:0000313" key="2">
    <source>
        <dbReference type="Proteomes" id="UP000625711"/>
    </source>
</evidence>
<sequence>METPVQCRRLNLCVFVIHHRLPKTKLYLLLITGVGELLMTGASDARFPPRSTAAATYSSRPRVPRHASVIAPTIASAPFRGLQPRDRVIFGAAAVAVPPRVH</sequence>
<keyword evidence="2" id="KW-1185">Reference proteome</keyword>
<reference evidence="1" key="1">
    <citation type="submission" date="2020-08" db="EMBL/GenBank/DDBJ databases">
        <title>Genome sequencing and assembly of the red palm weevil Rhynchophorus ferrugineus.</title>
        <authorList>
            <person name="Dias G.B."/>
            <person name="Bergman C.M."/>
            <person name="Manee M."/>
        </authorList>
    </citation>
    <scope>NUCLEOTIDE SEQUENCE</scope>
    <source>
        <strain evidence="1">AA-2017</strain>
        <tissue evidence="1">Whole larva</tissue>
    </source>
</reference>
<organism evidence="1 2">
    <name type="scientific">Rhynchophorus ferrugineus</name>
    <name type="common">Red palm weevil</name>
    <name type="synonym">Curculio ferrugineus</name>
    <dbReference type="NCBI Taxonomy" id="354439"/>
    <lineage>
        <taxon>Eukaryota</taxon>
        <taxon>Metazoa</taxon>
        <taxon>Ecdysozoa</taxon>
        <taxon>Arthropoda</taxon>
        <taxon>Hexapoda</taxon>
        <taxon>Insecta</taxon>
        <taxon>Pterygota</taxon>
        <taxon>Neoptera</taxon>
        <taxon>Endopterygota</taxon>
        <taxon>Coleoptera</taxon>
        <taxon>Polyphaga</taxon>
        <taxon>Cucujiformia</taxon>
        <taxon>Curculionidae</taxon>
        <taxon>Dryophthorinae</taxon>
        <taxon>Rhynchophorus</taxon>
    </lineage>
</organism>
<dbReference type="AlphaFoldDB" id="A0A834ISW5"/>
<comment type="caution">
    <text evidence="1">The sequence shown here is derived from an EMBL/GenBank/DDBJ whole genome shotgun (WGS) entry which is preliminary data.</text>
</comment>
<name>A0A834ISW5_RHYFE</name>
<proteinExistence type="predicted"/>
<dbReference type="Proteomes" id="UP000625711">
    <property type="component" value="Unassembled WGS sequence"/>
</dbReference>
<gene>
    <name evidence="1" type="ORF">GWI33_022042</name>
</gene>
<accession>A0A834ISW5</accession>
<protein>
    <submittedName>
        <fullName evidence="1">Uncharacterized protein</fullName>
    </submittedName>
</protein>